<dbReference type="SMART" id="SM00062">
    <property type="entry name" value="PBPb"/>
    <property type="match status" value="1"/>
</dbReference>
<comment type="caution">
    <text evidence="3">The sequence shown here is derived from an EMBL/GenBank/DDBJ whole genome shotgun (WGS) entry which is preliminary data.</text>
</comment>
<reference evidence="3 4" key="1">
    <citation type="journal article" date="2015" name="Genome Announc.">
        <title>Expanding the biotechnology potential of lactobacilli through comparative genomics of 213 strains and associated genera.</title>
        <authorList>
            <person name="Sun Z."/>
            <person name="Harris H.M."/>
            <person name="McCann A."/>
            <person name="Guo C."/>
            <person name="Argimon S."/>
            <person name="Zhang W."/>
            <person name="Yang X."/>
            <person name="Jeffery I.B."/>
            <person name="Cooney J.C."/>
            <person name="Kagawa T.F."/>
            <person name="Liu W."/>
            <person name="Song Y."/>
            <person name="Salvetti E."/>
            <person name="Wrobel A."/>
            <person name="Rasinkangas P."/>
            <person name="Parkhill J."/>
            <person name="Rea M.C."/>
            <person name="O'Sullivan O."/>
            <person name="Ritari J."/>
            <person name="Douillard F.P."/>
            <person name="Paul Ross R."/>
            <person name="Yang R."/>
            <person name="Briner A.E."/>
            <person name="Felis G.E."/>
            <person name="de Vos W.M."/>
            <person name="Barrangou R."/>
            <person name="Klaenhammer T.R."/>
            <person name="Caufield P.W."/>
            <person name="Cui Y."/>
            <person name="Zhang H."/>
            <person name="O'Toole P.W."/>
        </authorList>
    </citation>
    <scope>NUCLEOTIDE SEQUENCE [LARGE SCALE GENOMIC DNA]</scope>
    <source>
        <strain evidence="3 4">DSM 14792</strain>
    </source>
</reference>
<keyword evidence="1" id="KW-0732">Signal</keyword>
<evidence type="ECO:0000313" key="4">
    <source>
        <dbReference type="Proteomes" id="UP000051639"/>
    </source>
</evidence>
<proteinExistence type="predicted"/>
<evidence type="ECO:0000313" key="3">
    <source>
        <dbReference type="EMBL" id="KRN45413.1"/>
    </source>
</evidence>
<feature type="domain" description="Solute-binding protein family 3/N-terminal" evidence="2">
    <location>
        <begin position="9"/>
        <end position="216"/>
    </location>
</feature>
<dbReference type="AlphaFoldDB" id="A0A0R2H4K4"/>
<dbReference type="InterPro" id="IPR001638">
    <property type="entry name" value="Solute-binding_3/MltF_N"/>
</dbReference>
<organism evidence="3 4">
    <name type="scientific">Limosilactobacillus ingluviei</name>
    <dbReference type="NCBI Taxonomy" id="148604"/>
    <lineage>
        <taxon>Bacteria</taxon>
        <taxon>Bacillati</taxon>
        <taxon>Bacillota</taxon>
        <taxon>Bacilli</taxon>
        <taxon>Lactobacillales</taxon>
        <taxon>Lactobacillaceae</taxon>
        <taxon>Limosilactobacillus</taxon>
    </lineage>
</organism>
<dbReference type="PATRIC" id="fig|148604.4.peg.1192"/>
<sequence>MLSANPPYEYQVTKNGQTKEAGADVRLVKKVAAQLGVKYQIKTMDLDGLLPALQAGKVDMLITSLSPTPERKQGAKFSKIYYKSTNTLVVPKNKLTQYQSSDNFAHATIAVVNNSTQDALIKKQFPHANIKRLAKVTDLALAVNNGKADAFAMDVPTATILLRQNPNLAMTKWRHDDSSLGAAIALPKNSSQDLVQAVNKVINNNKDSYAKWVQYYAQHGDVN</sequence>
<evidence type="ECO:0000256" key="1">
    <source>
        <dbReference type="ARBA" id="ARBA00022729"/>
    </source>
</evidence>
<dbReference type="SUPFAM" id="SSF53850">
    <property type="entry name" value="Periplasmic binding protein-like II"/>
    <property type="match status" value="1"/>
</dbReference>
<gene>
    <name evidence="3" type="ORF">IV41_GL001154</name>
</gene>
<dbReference type="PANTHER" id="PTHR35936:SF17">
    <property type="entry name" value="ARGININE-BINDING EXTRACELLULAR PROTEIN ARTP"/>
    <property type="match status" value="1"/>
</dbReference>
<name>A0A0R2H4K4_9LACO</name>
<accession>A0A0R2H4K4</accession>
<protein>
    <submittedName>
        <fullName evidence="3">Amino acid ABC superfamily ATP binding cassette transporter, amino acid-binding protein</fullName>
    </submittedName>
</protein>
<dbReference type="EMBL" id="JQBA01000003">
    <property type="protein sequence ID" value="KRN45413.1"/>
    <property type="molecule type" value="Genomic_DNA"/>
</dbReference>
<keyword evidence="4" id="KW-1185">Reference proteome</keyword>
<evidence type="ECO:0000259" key="2">
    <source>
        <dbReference type="SMART" id="SM00062"/>
    </source>
</evidence>
<dbReference type="Pfam" id="PF00497">
    <property type="entry name" value="SBP_bac_3"/>
    <property type="match status" value="1"/>
</dbReference>
<dbReference type="Gene3D" id="3.40.190.10">
    <property type="entry name" value="Periplasmic binding protein-like II"/>
    <property type="match status" value="2"/>
</dbReference>
<dbReference type="PANTHER" id="PTHR35936">
    <property type="entry name" value="MEMBRANE-BOUND LYTIC MUREIN TRANSGLYCOSYLASE F"/>
    <property type="match status" value="1"/>
</dbReference>
<dbReference type="Proteomes" id="UP000051639">
    <property type="component" value="Unassembled WGS sequence"/>
</dbReference>